<keyword evidence="2" id="KW-1185">Reference proteome</keyword>
<organism evidence="1 2">
    <name type="scientific">Dorcoceras hygrometricum</name>
    <dbReference type="NCBI Taxonomy" id="472368"/>
    <lineage>
        <taxon>Eukaryota</taxon>
        <taxon>Viridiplantae</taxon>
        <taxon>Streptophyta</taxon>
        <taxon>Embryophyta</taxon>
        <taxon>Tracheophyta</taxon>
        <taxon>Spermatophyta</taxon>
        <taxon>Magnoliopsida</taxon>
        <taxon>eudicotyledons</taxon>
        <taxon>Gunneridae</taxon>
        <taxon>Pentapetalae</taxon>
        <taxon>asterids</taxon>
        <taxon>lamiids</taxon>
        <taxon>Lamiales</taxon>
        <taxon>Gesneriaceae</taxon>
        <taxon>Didymocarpoideae</taxon>
        <taxon>Trichosporeae</taxon>
        <taxon>Loxocarpinae</taxon>
        <taxon>Dorcoceras</taxon>
    </lineage>
</organism>
<evidence type="ECO:0000313" key="1">
    <source>
        <dbReference type="EMBL" id="KZV18589.1"/>
    </source>
</evidence>
<dbReference type="AlphaFoldDB" id="A0A2Z7AHL6"/>
<accession>A0A2Z7AHL6</accession>
<gene>
    <name evidence="1" type="ORF">F511_41414</name>
</gene>
<dbReference type="EMBL" id="KV017327">
    <property type="protein sequence ID" value="KZV18589.1"/>
    <property type="molecule type" value="Genomic_DNA"/>
</dbReference>
<sequence length="193" mass="21313">MSLVFTRTAIQVNFESVLRLPNRGLNGRNTVINTVNGSSVAITKKMFAGFFKLPTEGLVVLSELPDKFVAQMGLEFSESRVPINSSSNPKDMKLEHRFLHDIIAKTLTAKTGPFDVVAQIRFDMMVAIMGGIKINWTKILFRNSKGNGYAIYQAGSRFRCVSGSANEGSPSLLEDFNCQIYWNLSCFGKVSSG</sequence>
<protein>
    <submittedName>
        <fullName evidence="1">Uncharacterized protein</fullName>
    </submittedName>
</protein>
<reference evidence="1 2" key="1">
    <citation type="journal article" date="2015" name="Proc. Natl. Acad. Sci. U.S.A.">
        <title>The resurrection genome of Boea hygrometrica: A blueprint for survival of dehydration.</title>
        <authorList>
            <person name="Xiao L."/>
            <person name="Yang G."/>
            <person name="Zhang L."/>
            <person name="Yang X."/>
            <person name="Zhao S."/>
            <person name="Ji Z."/>
            <person name="Zhou Q."/>
            <person name="Hu M."/>
            <person name="Wang Y."/>
            <person name="Chen M."/>
            <person name="Xu Y."/>
            <person name="Jin H."/>
            <person name="Xiao X."/>
            <person name="Hu G."/>
            <person name="Bao F."/>
            <person name="Hu Y."/>
            <person name="Wan P."/>
            <person name="Li L."/>
            <person name="Deng X."/>
            <person name="Kuang T."/>
            <person name="Xiang C."/>
            <person name="Zhu J.K."/>
            <person name="Oliver M.J."/>
            <person name="He Y."/>
        </authorList>
    </citation>
    <scope>NUCLEOTIDE SEQUENCE [LARGE SCALE GENOMIC DNA]</scope>
    <source>
        <strain evidence="2">cv. XS01</strain>
    </source>
</reference>
<dbReference type="Proteomes" id="UP000250235">
    <property type="component" value="Unassembled WGS sequence"/>
</dbReference>
<proteinExistence type="predicted"/>
<name>A0A2Z7AHL6_9LAMI</name>
<evidence type="ECO:0000313" key="2">
    <source>
        <dbReference type="Proteomes" id="UP000250235"/>
    </source>
</evidence>